<gene>
    <name evidence="2" type="ORF">C4K68_23930</name>
</gene>
<sequence length="97" mass="10379">MEASLDENVIFLNGELAVADAETLRNRVVELVEKAGGQTIVDVSRCHSRSMVIVPVLLGALRKARAMNGTVALRGVSPALQSILELTDLDDVIPVVQ</sequence>
<dbReference type="Pfam" id="PF13466">
    <property type="entry name" value="STAS_2"/>
    <property type="match status" value="1"/>
</dbReference>
<dbReference type="SUPFAM" id="SSF52091">
    <property type="entry name" value="SpoIIaa-like"/>
    <property type="match status" value="1"/>
</dbReference>
<comment type="caution">
    <text evidence="2">The sequence shown here is derived from an EMBL/GenBank/DDBJ whole genome shotgun (WGS) entry which is preliminary data.</text>
</comment>
<dbReference type="PROSITE" id="PS50801">
    <property type="entry name" value="STAS"/>
    <property type="match status" value="1"/>
</dbReference>
<organism evidence="2 3">
    <name type="scientific">Proteobacteria bacterium 228</name>
    <dbReference type="NCBI Taxonomy" id="2083153"/>
    <lineage>
        <taxon>Bacteria</taxon>
        <taxon>Pseudomonadati</taxon>
        <taxon>Pseudomonadota</taxon>
    </lineage>
</organism>
<evidence type="ECO:0000313" key="3">
    <source>
        <dbReference type="Proteomes" id="UP000238196"/>
    </source>
</evidence>
<dbReference type="EMBL" id="PRLP01000127">
    <property type="protein sequence ID" value="PPC74781.1"/>
    <property type="molecule type" value="Genomic_DNA"/>
</dbReference>
<protein>
    <recommendedName>
        <fullName evidence="1">STAS domain-containing protein</fullName>
    </recommendedName>
</protein>
<name>A0A2S5KIY8_9PROT</name>
<proteinExistence type="predicted"/>
<dbReference type="CDD" id="cd07043">
    <property type="entry name" value="STAS_anti-anti-sigma_factors"/>
    <property type="match status" value="1"/>
</dbReference>
<evidence type="ECO:0000313" key="2">
    <source>
        <dbReference type="EMBL" id="PPC74781.1"/>
    </source>
</evidence>
<dbReference type="Proteomes" id="UP000238196">
    <property type="component" value="Unassembled WGS sequence"/>
</dbReference>
<dbReference type="Gene3D" id="3.30.750.24">
    <property type="entry name" value="STAS domain"/>
    <property type="match status" value="1"/>
</dbReference>
<dbReference type="AlphaFoldDB" id="A0A2S5KIY8"/>
<reference evidence="2 3" key="1">
    <citation type="submission" date="2018-02" db="EMBL/GenBank/DDBJ databases">
        <title>novel marine gammaproteobacteria from coastal saline agro ecosystem.</title>
        <authorList>
            <person name="Krishnan R."/>
            <person name="Ramesh Kumar N."/>
        </authorList>
    </citation>
    <scope>NUCLEOTIDE SEQUENCE [LARGE SCALE GENOMIC DNA]</scope>
    <source>
        <strain evidence="2 3">228</strain>
    </source>
</reference>
<evidence type="ECO:0000259" key="1">
    <source>
        <dbReference type="PROSITE" id="PS50801"/>
    </source>
</evidence>
<accession>A0A2S5KIY8</accession>
<feature type="domain" description="STAS" evidence="1">
    <location>
        <begin position="9"/>
        <end position="97"/>
    </location>
</feature>
<dbReference type="InterPro" id="IPR002645">
    <property type="entry name" value="STAS_dom"/>
</dbReference>
<dbReference type="InterPro" id="IPR058548">
    <property type="entry name" value="MlaB-like_STAS"/>
</dbReference>
<dbReference type="InterPro" id="IPR036513">
    <property type="entry name" value="STAS_dom_sf"/>
</dbReference>